<accession>A0ABR9UB13</accession>
<comment type="caution">
    <text evidence="19">The sequence shown here is derived from an EMBL/GenBank/DDBJ whole genome shotgun (WGS) entry which is preliminary data.</text>
</comment>
<evidence type="ECO:0000256" key="2">
    <source>
        <dbReference type="ARBA" id="ARBA00004752"/>
    </source>
</evidence>
<comment type="pathway">
    <text evidence="2 14">Cell wall biogenesis; peptidoglycan biosynthesis.</text>
</comment>
<evidence type="ECO:0000313" key="20">
    <source>
        <dbReference type="Proteomes" id="UP000640725"/>
    </source>
</evidence>
<keyword evidence="9 14" id="KW-0133">Cell shape</keyword>
<evidence type="ECO:0000256" key="12">
    <source>
        <dbReference type="ARBA" id="ARBA00023316"/>
    </source>
</evidence>
<feature type="domain" description="Mur ligase central" evidence="18">
    <location>
        <begin position="167"/>
        <end position="340"/>
    </location>
</feature>
<dbReference type="SUPFAM" id="SSF53244">
    <property type="entry name" value="MurD-like peptide ligases, peptide-binding domain"/>
    <property type="match status" value="1"/>
</dbReference>
<evidence type="ECO:0000256" key="1">
    <source>
        <dbReference type="ARBA" id="ARBA00004496"/>
    </source>
</evidence>
<comment type="function">
    <text evidence="14">Cell wall formation.</text>
</comment>
<keyword evidence="15" id="KW-1133">Transmembrane helix</keyword>
<comment type="catalytic activity">
    <reaction evidence="13 14">
        <text>UDP-N-acetyl-alpha-D-muramate + L-alanine + ATP = UDP-N-acetyl-alpha-D-muramoyl-L-alanine + ADP + phosphate + H(+)</text>
        <dbReference type="Rhea" id="RHEA:23372"/>
        <dbReference type="ChEBI" id="CHEBI:15378"/>
        <dbReference type="ChEBI" id="CHEBI:30616"/>
        <dbReference type="ChEBI" id="CHEBI:43474"/>
        <dbReference type="ChEBI" id="CHEBI:57972"/>
        <dbReference type="ChEBI" id="CHEBI:70757"/>
        <dbReference type="ChEBI" id="CHEBI:83898"/>
        <dbReference type="ChEBI" id="CHEBI:456216"/>
        <dbReference type="EC" id="6.3.2.8"/>
    </reaction>
</comment>
<dbReference type="Gene3D" id="3.90.190.20">
    <property type="entry name" value="Mur ligase, C-terminal domain"/>
    <property type="match status" value="1"/>
</dbReference>
<keyword evidence="4 14" id="KW-0963">Cytoplasm</keyword>
<evidence type="ECO:0000259" key="17">
    <source>
        <dbReference type="Pfam" id="PF02875"/>
    </source>
</evidence>
<evidence type="ECO:0000313" key="19">
    <source>
        <dbReference type="EMBL" id="MBE9143649.1"/>
    </source>
</evidence>
<dbReference type="InterPro" id="IPR013221">
    <property type="entry name" value="Mur_ligase_cen"/>
</dbReference>
<sequence length="534" mass="58469">MPSSVDFTGRPFHFIGIGGIGMSALAYILAKRKLPIYGSDIQRSHITQRLQALGAQIFCHQDASNFEYIKQSLDEGNPKPSSPRSRGVELSVCENGLNSRSASVIQAETLNSNGQTKRSLELPQVICSTAIHAGNSEYQAALELGCPIFHRSDLLAALIQDYQSIAVAGTHGKTTTSSMIAFMLLNAGLDPTILVGGEVDAWEGNARMGQGPYMVAEADESDGSLVKITAQIGVITNIELDHPDHYETLDQVINTFKVFDTNCKTLVGCIDCAIVRDQIQPSITYSLNPHTEADYTAKAIQYRPNGIYAQIVEKGSFLGELELKLLGQHNLSNALAAIAVGRQLGMEFSVIAKALAEFEGAKRRFEYRGCHNNILFVDDYAHHPSEIRVTLAAARLRMQESTLNTQPHLQRIVAIFQPHRYSRTHAFLQDFAQCFSDADVVVLTEIYSAGEPNLWEIDGLIVADLIANYHPQVLYQPSMEALKIGLAQLLQPGDLVLFLGAGNLNKIIPEVMAFYQTSPNTGGIEPECQHALLD</sequence>
<reference evidence="19 20" key="1">
    <citation type="submission" date="2020-10" db="EMBL/GenBank/DDBJ databases">
        <authorList>
            <person name="Castelo-Branco R."/>
            <person name="Eusebio N."/>
            <person name="Adriana R."/>
            <person name="Vieira A."/>
            <person name="Brugerolle De Fraissinette N."/>
            <person name="Rezende De Castro R."/>
            <person name="Schneider M.P."/>
            <person name="Vasconcelos V."/>
            <person name="Leao P.N."/>
        </authorList>
    </citation>
    <scope>NUCLEOTIDE SEQUENCE [LARGE SCALE GENOMIC DNA]</scope>
    <source>
        <strain evidence="19 20">LEGE 06226</strain>
    </source>
</reference>
<keyword evidence="8 14" id="KW-0067">ATP-binding</keyword>
<dbReference type="Pfam" id="PF02875">
    <property type="entry name" value="Mur_ligase_C"/>
    <property type="match status" value="1"/>
</dbReference>
<gene>
    <name evidence="14" type="primary">murC</name>
    <name evidence="19" type="ORF">IQ236_10475</name>
</gene>
<keyword evidence="11 14" id="KW-0131">Cell cycle</keyword>
<keyword evidence="10 14" id="KW-0573">Peptidoglycan synthesis</keyword>
<protein>
    <recommendedName>
        <fullName evidence="3 14">UDP-N-acetylmuramate--L-alanine ligase</fullName>
        <ecNumber evidence="3 14">6.3.2.8</ecNumber>
    </recommendedName>
    <alternativeName>
        <fullName evidence="14">UDP-N-acetylmuramoyl-L-alanine synthetase</fullName>
    </alternativeName>
</protein>
<dbReference type="SUPFAM" id="SSF51984">
    <property type="entry name" value="MurCD N-terminal domain"/>
    <property type="match status" value="1"/>
</dbReference>
<dbReference type="InterPro" id="IPR004101">
    <property type="entry name" value="Mur_ligase_C"/>
</dbReference>
<dbReference type="InterPro" id="IPR050061">
    <property type="entry name" value="MurCDEF_pg_biosynth"/>
</dbReference>
<feature type="binding site" evidence="14">
    <location>
        <begin position="169"/>
        <end position="175"/>
    </location>
    <ligand>
        <name>ATP</name>
        <dbReference type="ChEBI" id="CHEBI:30616"/>
    </ligand>
</feature>
<keyword evidence="6 14" id="KW-0132">Cell division</keyword>
<dbReference type="PANTHER" id="PTHR43445">
    <property type="entry name" value="UDP-N-ACETYLMURAMATE--L-ALANINE LIGASE-RELATED"/>
    <property type="match status" value="1"/>
</dbReference>
<feature type="domain" description="Mur ligase C-terminal" evidence="17">
    <location>
        <begin position="363"/>
        <end position="502"/>
    </location>
</feature>
<comment type="subcellular location">
    <subcellularLocation>
        <location evidence="1 14">Cytoplasm</location>
    </subcellularLocation>
</comment>
<evidence type="ECO:0000256" key="8">
    <source>
        <dbReference type="ARBA" id="ARBA00022840"/>
    </source>
</evidence>
<dbReference type="GO" id="GO:0008763">
    <property type="term" value="F:UDP-N-acetylmuramate-L-alanine ligase activity"/>
    <property type="evidence" value="ECO:0007669"/>
    <property type="project" value="UniProtKB-EC"/>
</dbReference>
<dbReference type="EC" id="6.3.2.8" evidence="3 14"/>
<dbReference type="Pfam" id="PF08245">
    <property type="entry name" value="Mur_ligase_M"/>
    <property type="match status" value="1"/>
</dbReference>
<dbReference type="InterPro" id="IPR000713">
    <property type="entry name" value="Mur_ligase_N"/>
</dbReference>
<comment type="similarity">
    <text evidence="14">Belongs to the MurCDEF family.</text>
</comment>
<evidence type="ECO:0000256" key="13">
    <source>
        <dbReference type="ARBA" id="ARBA00047833"/>
    </source>
</evidence>
<organism evidence="19 20">
    <name type="scientific">Planktothrix mougeotii LEGE 06226</name>
    <dbReference type="NCBI Taxonomy" id="1828728"/>
    <lineage>
        <taxon>Bacteria</taxon>
        <taxon>Bacillati</taxon>
        <taxon>Cyanobacteriota</taxon>
        <taxon>Cyanophyceae</taxon>
        <taxon>Oscillatoriophycideae</taxon>
        <taxon>Oscillatoriales</taxon>
        <taxon>Microcoleaceae</taxon>
        <taxon>Planktothrix</taxon>
    </lineage>
</organism>
<evidence type="ECO:0000256" key="5">
    <source>
        <dbReference type="ARBA" id="ARBA00022598"/>
    </source>
</evidence>
<feature type="domain" description="Mur ligase N-terminal catalytic" evidence="16">
    <location>
        <begin position="12"/>
        <end position="89"/>
    </location>
</feature>
<name>A0ABR9UB13_9CYAN</name>
<dbReference type="Proteomes" id="UP000640725">
    <property type="component" value="Unassembled WGS sequence"/>
</dbReference>
<proteinExistence type="inferred from homology"/>
<dbReference type="Gene3D" id="3.40.1190.10">
    <property type="entry name" value="Mur-like, catalytic domain"/>
    <property type="match status" value="1"/>
</dbReference>
<dbReference type="Pfam" id="PF01225">
    <property type="entry name" value="Mur_ligase"/>
    <property type="match status" value="1"/>
</dbReference>
<dbReference type="Gene3D" id="3.40.50.720">
    <property type="entry name" value="NAD(P)-binding Rossmann-like Domain"/>
    <property type="match status" value="1"/>
</dbReference>
<evidence type="ECO:0000256" key="11">
    <source>
        <dbReference type="ARBA" id="ARBA00023306"/>
    </source>
</evidence>
<evidence type="ECO:0000259" key="18">
    <source>
        <dbReference type="Pfam" id="PF08245"/>
    </source>
</evidence>
<evidence type="ECO:0000256" key="9">
    <source>
        <dbReference type="ARBA" id="ARBA00022960"/>
    </source>
</evidence>
<feature type="transmembrane region" description="Helical" evidence="15">
    <location>
        <begin position="12"/>
        <end position="30"/>
    </location>
</feature>
<dbReference type="HAMAP" id="MF_00046">
    <property type="entry name" value="MurC"/>
    <property type="match status" value="1"/>
</dbReference>
<evidence type="ECO:0000256" key="15">
    <source>
        <dbReference type="SAM" id="Phobius"/>
    </source>
</evidence>
<evidence type="ECO:0000259" key="16">
    <source>
        <dbReference type="Pfam" id="PF01225"/>
    </source>
</evidence>
<evidence type="ECO:0000256" key="4">
    <source>
        <dbReference type="ARBA" id="ARBA00022490"/>
    </source>
</evidence>
<evidence type="ECO:0000256" key="14">
    <source>
        <dbReference type="HAMAP-Rule" id="MF_00046"/>
    </source>
</evidence>
<dbReference type="PANTHER" id="PTHR43445:SF3">
    <property type="entry name" value="UDP-N-ACETYLMURAMATE--L-ALANINE LIGASE"/>
    <property type="match status" value="1"/>
</dbReference>
<keyword evidence="20" id="KW-1185">Reference proteome</keyword>
<dbReference type="InterPro" id="IPR036565">
    <property type="entry name" value="Mur-like_cat_sf"/>
</dbReference>
<dbReference type="RefSeq" id="WP_193869210.1">
    <property type="nucleotide sequence ID" value="NZ_JADEWU010000019.1"/>
</dbReference>
<keyword evidence="15" id="KW-0472">Membrane</keyword>
<dbReference type="NCBIfam" id="TIGR01082">
    <property type="entry name" value="murC"/>
    <property type="match status" value="1"/>
</dbReference>
<evidence type="ECO:0000256" key="7">
    <source>
        <dbReference type="ARBA" id="ARBA00022741"/>
    </source>
</evidence>
<keyword evidence="15" id="KW-0812">Transmembrane</keyword>
<dbReference type="EMBL" id="JADEWU010000019">
    <property type="protein sequence ID" value="MBE9143649.1"/>
    <property type="molecule type" value="Genomic_DNA"/>
</dbReference>
<dbReference type="SUPFAM" id="SSF53623">
    <property type="entry name" value="MurD-like peptide ligases, catalytic domain"/>
    <property type="match status" value="1"/>
</dbReference>
<evidence type="ECO:0000256" key="3">
    <source>
        <dbReference type="ARBA" id="ARBA00012211"/>
    </source>
</evidence>
<keyword evidence="12 14" id="KW-0961">Cell wall biogenesis/degradation</keyword>
<keyword evidence="5 14" id="KW-0436">Ligase</keyword>
<evidence type="ECO:0000256" key="6">
    <source>
        <dbReference type="ARBA" id="ARBA00022618"/>
    </source>
</evidence>
<dbReference type="InterPro" id="IPR036615">
    <property type="entry name" value="Mur_ligase_C_dom_sf"/>
</dbReference>
<dbReference type="InterPro" id="IPR005758">
    <property type="entry name" value="UDP-N-AcMur_Ala_ligase_MurC"/>
</dbReference>
<keyword evidence="7 14" id="KW-0547">Nucleotide-binding</keyword>
<evidence type="ECO:0000256" key="10">
    <source>
        <dbReference type="ARBA" id="ARBA00022984"/>
    </source>
</evidence>